<accession>A0ABZ1T4Y5</accession>
<dbReference type="EMBL" id="CP108090">
    <property type="protein sequence ID" value="WUQ10118.1"/>
    <property type="molecule type" value="Genomic_DNA"/>
</dbReference>
<feature type="region of interest" description="Disordered" evidence="1">
    <location>
        <begin position="67"/>
        <end position="99"/>
    </location>
</feature>
<sequence>MSHTSRWHLQGSADHSYSGEEARQLLRHRWDWATQETRFENEAGHILTVVTNGQRARVVLLNENGDLGEHLIDPRGTDSSGGYPLSNGQSGTHADRETVTFEAAGHAVAHLIAHGVWPPEVTVERGRPRGRS</sequence>
<protein>
    <submittedName>
        <fullName evidence="2">Uncharacterized protein</fullName>
    </submittedName>
</protein>
<reference evidence="2" key="1">
    <citation type="submission" date="2022-10" db="EMBL/GenBank/DDBJ databases">
        <title>The complete genomes of actinobacterial strains from the NBC collection.</title>
        <authorList>
            <person name="Joergensen T.S."/>
            <person name="Alvarez Arevalo M."/>
            <person name="Sterndorff E.B."/>
            <person name="Faurdal D."/>
            <person name="Vuksanovic O."/>
            <person name="Mourched A.-S."/>
            <person name="Charusanti P."/>
            <person name="Shaw S."/>
            <person name="Blin K."/>
            <person name="Weber T."/>
        </authorList>
    </citation>
    <scope>NUCLEOTIDE SEQUENCE</scope>
    <source>
        <strain evidence="2">NBC_00248</strain>
    </source>
</reference>
<feature type="compositionally biased region" description="Basic and acidic residues" evidence="1">
    <location>
        <begin position="67"/>
        <end position="76"/>
    </location>
</feature>
<evidence type="ECO:0000313" key="2">
    <source>
        <dbReference type="EMBL" id="WUQ10118.1"/>
    </source>
</evidence>
<dbReference type="RefSeq" id="WP_328959681.1">
    <property type="nucleotide sequence ID" value="NZ_CP108090.1"/>
</dbReference>
<keyword evidence="3" id="KW-1185">Reference proteome</keyword>
<evidence type="ECO:0000256" key="1">
    <source>
        <dbReference type="SAM" id="MobiDB-lite"/>
    </source>
</evidence>
<organism evidence="2 3">
    <name type="scientific">Streptomyces virginiae</name>
    <name type="common">Streptomyces cinnamonensis</name>
    <dbReference type="NCBI Taxonomy" id="1961"/>
    <lineage>
        <taxon>Bacteria</taxon>
        <taxon>Bacillati</taxon>
        <taxon>Actinomycetota</taxon>
        <taxon>Actinomycetes</taxon>
        <taxon>Kitasatosporales</taxon>
        <taxon>Streptomycetaceae</taxon>
        <taxon>Streptomyces</taxon>
    </lineage>
</organism>
<name>A0ABZ1T4Y5_STRVG</name>
<evidence type="ECO:0000313" key="3">
    <source>
        <dbReference type="Proteomes" id="UP001432039"/>
    </source>
</evidence>
<dbReference type="Proteomes" id="UP001432039">
    <property type="component" value="Chromosome"/>
</dbReference>
<gene>
    <name evidence="2" type="ORF">OG517_00855</name>
</gene>
<proteinExistence type="predicted"/>